<feature type="binding site" evidence="7">
    <location>
        <position position="53"/>
    </location>
    <ligand>
        <name>Fe cation</name>
        <dbReference type="ChEBI" id="CHEBI:24875"/>
        <label>1</label>
    </ligand>
</feature>
<dbReference type="GO" id="GO:0006879">
    <property type="term" value="P:intracellular iron ion homeostasis"/>
    <property type="evidence" value="ECO:0007669"/>
    <property type="project" value="UniProtKB-KW"/>
</dbReference>
<dbReference type="InterPro" id="IPR012347">
    <property type="entry name" value="Ferritin-like"/>
</dbReference>
<evidence type="ECO:0000259" key="9">
    <source>
        <dbReference type="PROSITE" id="PS50905"/>
    </source>
</evidence>
<feature type="binding site" evidence="7">
    <location>
        <position position="17"/>
    </location>
    <ligand>
        <name>Fe cation</name>
        <dbReference type="ChEBI" id="CHEBI:24875"/>
        <label>1</label>
    </ligand>
</feature>
<evidence type="ECO:0000256" key="5">
    <source>
        <dbReference type="ARBA" id="ARBA00023004"/>
    </source>
</evidence>
<evidence type="ECO:0000256" key="2">
    <source>
        <dbReference type="ARBA" id="ARBA00006950"/>
    </source>
</evidence>
<comment type="similarity">
    <text evidence="2 8">Belongs to the ferritin family. Prokaryotic subfamily.</text>
</comment>
<evidence type="ECO:0000256" key="8">
    <source>
        <dbReference type="RuleBase" id="RU361145"/>
    </source>
</evidence>
<evidence type="ECO:0000313" key="11">
    <source>
        <dbReference type="Proteomes" id="UP000028525"/>
    </source>
</evidence>
<dbReference type="Gene3D" id="1.20.1260.10">
    <property type="match status" value="1"/>
</dbReference>
<comment type="subcellular location">
    <subcellularLocation>
        <location evidence="8">Cytoplasm</location>
    </subcellularLocation>
</comment>
<feature type="non-terminal residue" evidence="10">
    <location>
        <position position="85"/>
    </location>
</feature>
<feature type="binding site" evidence="7">
    <location>
        <position position="50"/>
    </location>
    <ligand>
        <name>Fe cation</name>
        <dbReference type="ChEBI" id="CHEBI:24875"/>
        <label>1</label>
    </ligand>
</feature>
<keyword evidence="3 8" id="KW-0409">Iron storage</keyword>
<dbReference type="STRING" id="29354.IO98_23475"/>
<evidence type="ECO:0000256" key="7">
    <source>
        <dbReference type="PIRSR" id="PIRSR601519-1"/>
    </source>
</evidence>
<organism evidence="10 11">
    <name type="scientific">Lacrimispora celerecrescens</name>
    <dbReference type="NCBI Taxonomy" id="29354"/>
    <lineage>
        <taxon>Bacteria</taxon>
        <taxon>Bacillati</taxon>
        <taxon>Bacillota</taxon>
        <taxon>Clostridia</taxon>
        <taxon>Lachnospirales</taxon>
        <taxon>Lachnospiraceae</taxon>
        <taxon>Lacrimispora</taxon>
    </lineage>
</organism>
<dbReference type="AlphaFoldDB" id="A0A084JAR7"/>
<evidence type="ECO:0000313" key="10">
    <source>
        <dbReference type="EMBL" id="KEZ86051.1"/>
    </source>
</evidence>
<reference evidence="10 11" key="1">
    <citation type="submission" date="2014-07" db="EMBL/GenBank/DDBJ databases">
        <title>Draft genome of Clostridium celerecrescens 152B isolated from sediments associated with methane hydrate from Krishna Godavari basin.</title>
        <authorList>
            <person name="Honkalas V.S."/>
            <person name="Dabir A.P."/>
            <person name="Arora P."/>
            <person name="Dhakephalkar P.K."/>
        </authorList>
    </citation>
    <scope>NUCLEOTIDE SEQUENCE [LARGE SCALE GENOMIC DNA]</scope>
    <source>
        <strain evidence="10 11">152B</strain>
    </source>
</reference>
<feature type="domain" description="Ferritin-like diiron" evidence="9">
    <location>
        <begin position="1"/>
        <end position="85"/>
    </location>
</feature>
<gene>
    <name evidence="10" type="ORF">IO98_23475</name>
</gene>
<dbReference type="GO" id="GO:0005737">
    <property type="term" value="C:cytoplasm"/>
    <property type="evidence" value="ECO:0007669"/>
    <property type="project" value="UniProtKB-SubCell"/>
</dbReference>
<comment type="catalytic activity">
    <reaction evidence="6 8">
        <text>4 Fe(2+) + O2 + 6 H2O = 4 iron(III) oxide-hydroxide + 12 H(+)</text>
        <dbReference type="Rhea" id="RHEA:11972"/>
        <dbReference type="ChEBI" id="CHEBI:15377"/>
        <dbReference type="ChEBI" id="CHEBI:15378"/>
        <dbReference type="ChEBI" id="CHEBI:15379"/>
        <dbReference type="ChEBI" id="CHEBI:29033"/>
        <dbReference type="ChEBI" id="CHEBI:78619"/>
        <dbReference type="EC" id="1.16.3.2"/>
    </reaction>
</comment>
<dbReference type="Pfam" id="PF00210">
    <property type="entry name" value="Ferritin"/>
    <property type="match status" value="1"/>
</dbReference>
<proteinExistence type="inferred from homology"/>
<dbReference type="GO" id="GO:0008198">
    <property type="term" value="F:ferrous iron binding"/>
    <property type="evidence" value="ECO:0007669"/>
    <property type="project" value="TreeGrafter"/>
</dbReference>
<dbReference type="PANTHER" id="PTHR11431:SF127">
    <property type="entry name" value="BACTERIAL NON-HEME FERRITIN"/>
    <property type="match status" value="1"/>
</dbReference>
<dbReference type="SUPFAM" id="SSF47240">
    <property type="entry name" value="Ferritin-like"/>
    <property type="match status" value="1"/>
</dbReference>
<comment type="caution">
    <text evidence="10">The sequence shown here is derived from an EMBL/GenBank/DDBJ whole genome shotgun (WGS) entry which is preliminary data.</text>
</comment>
<protein>
    <recommendedName>
        <fullName evidence="8">Ferritin</fullName>
        <ecNumber evidence="8">1.16.3.2</ecNumber>
    </recommendedName>
</protein>
<dbReference type="GO" id="GO:0006826">
    <property type="term" value="P:iron ion transport"/>
    <property type="evidence" value="ECO:0007669"/>
    <property type="project" value="InterPro"/>
</dbReference>
<dbReference type="InterPro" id="IPR009078">
    <property type="entry name" value="Ferritin-like_SF"/>
</dbReference>
<evidence type="ECO:0000256" key="3">
    <source>
        <dbReference type="ARBA" id="ARBA00022434"/>
    </source>
</evidence>
<sequence>MLNKEIVAKINKQINFELYSAYIYLDIANYYADSNLNGFANWFKIQTQEERDHAMLFMNYLLNNGEKVVLEDIKAPDLVYTDFRQ</sequence>
<keyword evidence="5 7" id="KW-0408">Iron</keyword>
<name>A0A084JAR7_9FIRM</name>
<dbReference type="RefSeq" id="WP_038285135.1">
    <property type="nucleotide sequence ID" value="NZ_JPME01000051.1"/>
</dbReference>
<dbReference type="PANTHER" id="PTHR11431">
    <property type="entry name" value="FERRITIN"/>
    <property type="match status" value="1"/>
</dbReference>
<accession>A0A084JAR7</accession>
<keyword evidence="8" id="KW-0963">Cytoplasm</keyword>
<comment type="function">
    <text evidence="1 8">Iron-storage protein.</text>
</comment>
<dbReference type="Proteomes" id="UP000028525">
    <property type="component" value="Unassembled WGS sequence"/>
</dbReference>
<keyword evidence="4 7" id="KW-0479">Metal-binding</keyword>
<dbReference type="PROSITE" id="PS50905">
    <property type="entry name" value="FERRITIN_LIKE"/>
    <property type="match status" value="1"/>
</dbReference>
<dbReference type="InterPro" id="IPR001519">
    <property type="entry name" value="Ferritin"/>
</dbReference>
<evidence type="ECO:0000256" key="1">
    <source>
        <dbReference type="ARBA" id="ARBA00002485"/>
    </source>
</evidence>
<dbReference type="InterPro" id="IPR008331">
    <property type="entry name" value="Ferritin_DPS_dom"/>
</dbReference>
<dbReference type="EMBL" id="JPME01000051">
    <property type="protein sequence ID" value="KEZ86051.1"/>
    <property type="molecule type" value="Genomic_DNA"/>
</dbReference>
<dbReference type="InterPro" id="IPR009040">
    <property type="entry name" value="Ferritin-like_diiron"/>
</dbReference>
<dbReference type="EC" id="1.16.3.2" evidence="8"/>
<evidence type="ECO:0000256" key="4">
    <source>
        <dbReference type="ARBA" id="ARBA00022723"/>
    </source>
</evidence>
<keyword evidence="11" id="KW-1185">Reference proteome</keyword>
<evidence type="ECO:0000256" key="6">
    <source>
        <dbReference type="ARBA" id="ARBA00048035"/>
    </source>
</evidence>
<dbReference type="GO" id="GO:0008199">
    <property type="term" value="F:ferric iron binding"/>
    <property type="evidence" value="ECO:0007669"/>
    <property type="project" value="InterPro"/>
</dbReference>